<feature type="signal peptide" evidence="4">
    <location>
        <begin position="1"/>
        <end position="23"/>
    </location>
</feature>
<dbReference type="InterPro" id="IPR043146">
    <property type="entry name" value="Penicillin_amidase_N_B-knob"/>
</dbReference>
<gene>
    <name evidence="5" type="ORF">HNR19_002860</name>
</gene>
<dbReference type="InterPro" id="IPR002692">
    <property type="entry name" value="S45"/>
</dbReference>
<sequence length="916" mass="99062">MRRTPALIAVTASLALLAPAAGAGAGPADLRAEPRDPYGTVWNIVPPGSNGNIGLLELVEVIGGLGTTAVDGENAPDNYADQLEMYDALTTQRPGDISRADLDDLYKRAGFTPETVVSTDTPRDGVTIRRDQFGVPYIRGVTYEDTMYGAGYAAIQDRMFLMDVLRHTGAARMAEFVGDTPANVAMDQEQLRTAFYTPEEAEAQVHAVVERYGAEGRRLLRGVDAYLEGINDAQDALCPGGLPTGVECPVEYAALQKFPTDWTRADLVYVASLVGGIFGKGGGGEAGNARFLQLLRAKFGRRVADGVYRDLRTKLDAGAPTTASVDFSYGGGRAVEAGRPGVALPDVDGPTAPGSGHVARVVTRKLRPGERAPRGDLPEGELAELPPIELMLDHDAAMSNALLVTAEESRTGHPLAVFGPQTSYYNPQLLVEQVLVGPGVKARGVSFAGTNLVIQLGRGVDYAWSATSASNDLVDTVAERLCNTDGSAPTVHSTGYRVGGRCVEMDHDQHVEHTVPNLTAPGLPKTYTFDVWRTRHGIVQERTTVDGEPVALVLQRSTYGHEVDSVVGFSRFNDPGYVRDAQSFMRAASAIDFTFNWFYADSRDIAHFTSSLLPVRADGVAFDFPRWGDKAYDWQGWVGFRGHARQVNPESGYLVSWNNRQARSWSAPDNVWGWGPVHRSLALSERIEGAIRGARKVDAAGVVGVMSGAATQDSRARYLLPSLLDVIGRSPALAPATELLRAWLQAGAPRVDRDRDGHYAHEAAIALFDVWYEHGDDSLGYDVMRGGLGSLVHEVPRMLDDHPRQGVGSAWLDPPWYGWVVKELDARLGRHVATPFRHDYCGRGTLASCRTALRASLAGAVDAALAEQGVGSVAELTYDKAQDAIVHTTAGLVGVRPIDWQNRPTFQQVVEYTRHR</sequence>
<dbReference type="GO" id="GO:0016811">
    <property type="term" value="F:hydrolase activity, acting on carbon-nitrogen (but not peptide) bonds, in linear amides"/>
    <property type="evidence" value="ECO:0007669"/>
    <property type="project" value="InterPro"/>
</dbReference>
<keyword evidence="6" id="KW-1185">Reference proteome</keyword>
<accession>A0A853C650</accession>
<name>A0A853C650_9ACTN</name>
<dbReference type="InterPro" id="IPR043147">
    <property type="entry name" value="Penicillin_amidase_A-knob"/>
</dbReference>
<keyword evidence="3" id="KW-0865">Zymogen</keyword>
<reference evidence="5 6" key="1">
    <citation type="submission" date="2020-07" db="EMBL/GenBank/DDBJ databases">
        <title>Sequencing the genomes of 1000 actinobacteria strains.</title>
        <authorList>
            <person name="Klenk H.-P."/>
        </authorList>
    </citation>
    <scope>NUCLEOTIDE SEQUENCE [LARGE SCALE GENOMIC DNA]</scope>
    <source>
        <strain evidence="5 6">DSM 103833</strain>
    </source>
</reference>
<dbReference type="SUPFAM" id="SSF56235">
    <property type="entry name" value="N-terminal nucleophile aminohydrolases (Ntn hydrolases)"/>
    <property type="match status" value="1"/>
</dbReference>
<proteinExistence type="inferred from homology"/>
<comment type="caution">
    <text evidence="5">The sequence shown here is derived from an EMBL/GenBank/DDBJ whole genome shotgun (WGS) entry which is preliminary data.</text>
</comment>
<evidence type="ECO:0000313" key="6">
    <source>
        <dbReference type="Proteomes" id="UP000530424"/>
    </source>
</evidence>
<feature type="chain" id="PRO_5038614620" evidence="4">
    <location>
        <begin position="24"/>
        <end position="916"/>
    </location>
</feature>
<dbReference type="Gene3D" id="1.10.439.10">
    <property type="entry name" value="Penicillin Amidohydrolase, domain 1"/>
    <property type="match status" value="1"/>
</dbReference>
<dbReference type="RefSeq" id="WP_179668567.1">
    <property type="nucleotide sequence ID" value="NZ_JACCFP010000001.1"/>
</dbReference>
<protein>
    <submittedName>
        <fullName evidence="5">Acyl-homoserine lactone acylase PvdQ</fullName>
    </submittedName>
</protein>
<dbReference type="Proteomes" id="UP000530424">
    <property type="component" value="Unassembled WGS sequence"/>
</dbReference>
<dbReference type="AlphaFoldDB" id="A0A853C650"/>
<organism evidence="5 6">
    <name type="scientific">Nocardioides thalensis</name>
    <dbReference type="NCBI Taxonomy" id="1914755"/>
    <lineage>
        <taxon>Bacteria</taxon>
        <taxon>Bacillati</taxon>
        <taxon>Actinomycetota</taxon>
        <taxon>Actinomycetes</taxon>
        <taxon>Propionibacteriales</taxon>
        <taxon>Nocardioidaceae</taxon>
        <taxon>Nocardioides</taxon>
    </lineage>
</organism>
<dbReference type="EMBL" id="JACCFP010000001">
    <property type="protein sequence ID" value="NYJ02162.1"/>
    <property type="molecule type" value="Genomic_DNA"/>
</dbReference>
<dbReference type="Pfam" id="PF01804">
    <property type="entry name" value="Penicil_amidase"/>
    <property type="match status" value="1"/>
</dbReference>
<keyword evidence="2" id="KW-0378">Hydrolase</keyword>
<dbReference type="InterPro" id="IPR029055">
    <property type="entry name" value="Ntn_hydrolases_N"/>
</dbReference>
<evidence type="ECO:0000256" key="4">
    <source>
        <dbReference type="SAM" id="SignalP"/>
    </source>
</evidence>
<dbReference type="Gene3D" id="3.60.20.10">
    <property type="entry name" value="Glutamine Phosphoribosylpyrophosphate, subunit 1, domain 1"/>
    <property type="match status" value="1"/>
</dbReference>
<keyword evidence="4" id="KW-0732">Signal</keyword>
<evidence type="ECO:0000313" key="5">
    <source>
        <dbReference type="EMBL" id="NYJ02162.1"/>
    </source>
</evidence>
<evidence type="ECO:0000256" key="2">
    <source>
        <dbReference type="ARBA" id="ARBA00022801"/>
    </source>
</evidence>
<evidence type="ECO:0000256" key="3">
    <source>
        <dbReference type="ARBA" id="ARBA00023145"/>
    </source>
</evidence>
<dbReference type="GO" id="GO:0017000">
    <property type="term" value="P:antibiotic biosynthetic process"/>
    <property type="evidence" value="ECO:0007669"/>
    <property type="project" value="InterPro"/>
</dbReference>
<dbReference type="PANTHER" id="PTHR34218">
    <property type="entry name" value="PEPTIDASE S45 PENICILLIN AMIDASE"/>
    <property type="match status" value="1"/>
</dbReference>
<dbReference type="PANTHER" id="PTHR34218:SF4">
    <property type="entry name" value="ACYL-HOMOSERINE LACTONE ACYLASE QUIP"/>
    <property type="match status" value="1"/>
</dbReference>
<comment type="similarity">
    <text evidence="1">Belongs to the peptidase S45 family.</text>
</comment>
<dbReference type="Gene3D" id="2.30.120.10">
    <property type="match status" value="1"/>
</dbReference>
<dbReference type="InterPro" id="IPR023343">
    <property type="entry name" value="Penicillin_amidase_dom1"/>
</dbReference>
<evidence type="ECO:0000256" key="1">
    <source>
        <dbReference type="ARBA" id="ARBA00006586"/>
    </source>
</evidence>
<dbReference type="Gene3D" id="1.10.1400.10">
    <property type="match status" value="1"/>
</dbReference>